<name>A0AAX4PK88_9CHLO</name>
<keyword evidence="3" id="KW-1185">Reference proteome</keyword>
<dbReference type="Gene3D" id="3.80.10.10">
    <property type="entry name" value="Ribonuclease Inhibitor"/>
    <property type="match status" value="1"/>
</dbReference>
<dbReference type="InterPro" id="IPR001611">
    <property type="entry name" value="Leu-rich_rpt"/>
</dbReference>
<dbReference type="EMBL" id="CP151516">
    <property type="protein sequence ID" value="WZN66713.1"/>
    <property type="molecule type" value="Genomic_DNA"/>
</dbReference>
<dbReference type="PANTHER" id="PTHR46759:SF1">
    <property type="entry name" value="LEUCINE-RICH REPEAT-CONTAINING PROTEIN 72"/>
    <property type="match status" value="1"/>
</dbReference>
<evidence type="ECO:0000256" key="1">
    <source>
        <dbReference type="ARBA" id="ARBA00004430"/>
    </source>
</evidence>
<dbReference type="PROSITE" id="PS51450">
    <property type="entry name" value="LRR"/>
    <property type="match status" value="1"/>
</dbReference>
<dbReference type="AlphaFoldDB" id="A0AAX4PK88"/>
<dbReference type="InterPro" id="IPR032675">
    <property type="entry name" value="LRR_dom_sf"/>
</dbReference>
<organism evidence="2 3">
    <name type="scientific">Chloropicon roscoffensis</name>
    <dbReference type="NCBI Taxonomy" id="1461544"/>
    <lineage>
        <taxon>Eukaryota</taxon>
        <taxon>Viridiplantae</taxon>
        <taxon>Chlorophyta</taxon>
        <taxon>Chloropicophyceae</taxon>
        <taxon>Chloropicales</taxon>
        <taxon>Chloropicaceae</taxon>
        <taxon>Chloropicon</taxon>
    </lineage>
</organism>
<reference evidence="2 3" key="1">
    <citation type="submission" date="2024-03" db="EMBL/GenBank/DDBJ databases">
        <title>Complete genome sequence of the green alga Chloropicon roscoffensis RCC1871.</title>
        <authorList>
            <person name="Lemieux C."/>
            <person name="Pombert J.-F."/>
            <person name="Otis C."/>
            <person name="Turmel M."/>
        </authorList>
    </citation>
    <scope>NUCLEOTIDE SEQUENCE [LARGE SCALE GENOMIC DNA]</scope>
    <source>
        <strain evidence="2 3">RCC1871</strain>
    </source>
</reference>
<evidence type="ECO:0000313" key="3">
    <source>
        <dbReference type="Proteomes" id="UP001472866"/>
    </source>
</evidence>
<proteinExistence type="predicted"/>
<dbReference type="SUPFAM" id="SSF52058">
    <property type="entry name" value="L domain-like"/>
    <property type="match status" value="1"/>
</dbReference>
<sequence>MKLPKVLSEPLKQLVGEGRNEKYVRECTELHLAGQGIDEIHGFERLSNLEVLWLNNNKLVSVTNLDANFRIKELYLHSNMITSLQGSIRHFAFLQILNLENNSLTDLHKVLETVHSFQFLHTLVLKGNPCCLESNYRLHTIHRVPSLHVLDYHVVTDQEKAQVQNFIGIGLNTENLAFGKAAIARTGEWSTKVPEVSNLERTLRKTVEDLNLDKPAVRGEQSPRSTAKLKTSSQYGRSAVNYSADLLEGNYKAKDVFRLYSWKLDVPEDEIRRKGSRKPDSKTVRKVANSDLGIEVSTIDI</sequence>
<protein>
    <submittedName>
        <fullName evidence="2">Leucine-rich repeat-containing protein</fullName>
    </submittedName>
</protein>
<dbReference type="InterPro" id="IPR042655">
    <property type="entry name" value="LRC72"/>
</dbReference>
<dbReference type="GO" id="GO:0005930">
    <property type="term" value="C:axoneme"/>
    <property type="evidence" value="ECO:0007669"/>
    <property type="project" value="UniProtKB-SubCell"/>
</dbReference>
<gene>
    <name evidence="2" type="ORF">HKI87_16g82830</name>
</gene>
<accession>A0AAX4PK88</accession>
<evidence type="ECO:0000313" key="2">
    <source>
        <dbReference type="EMBL" id="WZN66713.1"/>
    </source>
</evidence>
<dbReference type="Pfam" id="PF14580">
    <property type="entry name" value="LRR_9"/>
    <property type="match status" value="1"/>
</dbReference>
<dbReference type="Proteomes" id="UP001472866">
    <property type="component" value="Chromosome 16"/>
</dbReference>
<dbReference type="PANTHER" id="PTHR46759">
    <property type="entry name" value="LEUCINE-RICH REPEAT-CONTAINING PROTEIN 72"/>
    <property type="match status" value="1"/>
</dbReference>
<comment type="subcellular location">
    <subcellularLocation>
        <location evidence="1">Cytoplasm</location>
        <location evidence="1">Cytoskeleton</location>
        <location evidence="1">Cilium axoneme</location>
    </subcellularLocation>
</comment>